<protein>
    <recommendedName>
        <fullName evidence="5">Sporulation related protein</fullName>
    </recommendedName>
</protein>
<dbReference type="OrthoDB" id="2680382at2"/>
<dbReference type="RefSeq" id="WP_108023709.1">
    <property type="nucleotide sequence ID" value="NZ_QBKR01000012.1"/>
</dbReference>
<keyword evidence="2" id="KW-0472">Membrane</keyword>
<keyword evidence="2" id="KW-1133">Transmembrane helix</keyword>
<evidence type="ECO:0000313" key="4">
    <source>
        <dbReference type="Proteomes" id="UP000244240"/>
    </source>
</evidence>
<keyword evidence="4" id="KW-1185">Reference proteome</keyword>
<accession>A0A2T6BTH2</accession>
<evidence type="ECO:0000256" key="2">
    <source>
        <dbReference type="SAM" id="Phobius"/>
    </source>
</evidence>
<reference evidence="3 4" key="1">
    <citation type="submission" date="2018-04" db="EMBL/GenBank/DDBJ databases">
        <title>Genomic Encyclopedia of Archaeal and Bacterial Type Strains, Phase II (KMG-II): from individual species to whole genera.</title>
        <authorList>
            <person name="Goeker M."/>
        </authorList>
    </citation>
    <scope>NUCLEOTIDE SEQUENCE [LARGE SCALE GENOMIC DNA]</scope>
    <source>
        <strain evidence="3 4">DSM 45787</strain>
    </source>
</reference>
<feature type="region of interest" description="Disordered" evidence="1">
    <location>
        <begin position="130"/>
        <end position="154"/>
    </location>
</feature>
<proteinExistence type="predicted"/>
<evidence type="ECO:0000256" key="1">
    <source>
        <dbReference type="SAM" id="MobiDB-lite"/>
    </source>
</evidence>
<comment type="caution">
    <text evidence="3">The sequence shown here is derived from an EMBL/GenBank/DDBJ whole genome shotgun (WGS) entry which is preliminary data.</text>
</comment>
<gene>
    <name evidence="3" type="ORF">C8P63_11284</name>
</gene>
<organism evidence="3 4">
    <name type="scientific">Melghirimyces profundicolus</name>
    <dbReference type="NCBI Taxonomy" id="1242148"/>
    <lineage>
        <taxon>Bacteria</taxon>
        <taxon>Bacillati</taxon>
        <taxon>Bacillota</taxon>
        <taxon>Bacilli</taxon>
        <taxon>Bacillales</taxon>
        <taxon>Thermoactinomycetaceae</taxon>
        <taxon>Melghirimyces</taxon>
    </lineage>
</organism>
<feature type="region of interest" description="Disordered" evidence="1">
    <location>
        <begin position="1"/>
        <end position="45"/>
    </location>
</feature>
<evidence type="ECO:0008006" key="5">
    <source>
        <dbReference type="Google" id="ProtNLM"/>
    </source>
</evidence>
<name>A0A2T6BTH2_9BACL</name>
<dbReference type="AlphaFoldDB" id="A0A2T6BTH2"/>
<dbReference type="Proteomes" id="UP000244240">
    <property type="component" value="Unassembled WGS sequence"/>
</dbReference>
<evidence type="ECO:0000313" key="3">
    <source>
        <dbReference type="EMBL" id="PTX59388.1"/>
    </source>
</evidence>
<feature type="transmembrane region" description="Helical" evidence="2">
    <location>
        <begin position="85"/>
        <end position="111"/>
    </location>
</feature>
<sequence length="363" mass="40457">MEKLRINVRTKNETIPLSSPEPKRPLPSADAGKEKGFPHGNPPGDPGIRRPLFAWWVREESDEELIGWGSPYSGRKRGRKKEGRIRSVITAVAGAVLLGGLMGLVTMTLFFSDDADFSNRTIDSHLREMPSDVEKSGIGKEGQEKSEEKAGEEKGYRLPELTAVLIQGGTFEKRSGALETVRKKRSEGRAAVSTEESPFRIYRGIAMEEKEARTVAALLKEKGEEIQLKKVAIADKPLSLSGVSREKSRQDISGLIKKGHHVFRLMGEKSAEGLRNQGSVSLEPVWQEVFQNYSDVAQTAPELEKVIPHRAKPHLVQMVRGLDQVVQNSRGYQKEPGTATFWQIQEGLVRYALAYEKFVDALR</sequence>
<dbReference type="EMBL" id="QBKR01000012">
    <property type="protein sequence ID" value="PTX59388.1"/>
    <property type="molecule type" value="Genomic_DNA"/>
</dbReference>
<keyword evidence="2" id="KW-0812">Transmembrane</keyword>